<reference evidence="2" key="1">
    <citation type="journal article" date="2021" name="Nat. Commun.">
        <title>Genomic analyses provide insights into spinach domestication and the genetic basis of agronomic traits.</title>
        <authorList>
            <person name="Cai X."/>
            <person name="Sun X."/>
            <person name="Xu C."/>
            <person name="Sun H."/>
            <person name="Wang X."/>
            <person name="Ge C."/>
            <person name="Zhang Z."/>
            <person name="Wang Q."/>
            <person name="Fei Z."/>
            <person name="Jiao C."/>
            <person name="Wang Q."/>
        </authorList>
    </citation>
    <scope>NUCLEOTIDE SEQUENCE [LARGE SCALE GENOMIC DNA]</scope>
    <source>
        <strain evidence="2">cv. Varoflay</strain>
    </source>
</reference>
<organism evidence="2 3">
    <name type="scientific">Spinacia oleracea</name>
    <name type="common">Spinach</name>
    <dbReference type="NCBI Taxonomy" id="3562"/>
    <lineage>
        <taxon>Eukaryota</taxon>
        <taxon>Viridiplantae</taxon>
        <taxon>Streptophyta</taxon>
        <taxon>Embryophyta</taxon>
        <taxon>Tracheophyta</taxon>
        <taxon>Spermatophyta</taxon>
        <taxon>Magnoliopsida</taxon>
        <taxon>eudicotyledons</taxon>
        <taxon>Gunneridae</taxon>
        <taxon>Pentapetalae</taxon>
        <taxon>Caryophyllales</taxon>
        <taxon>Chenopodiaceae</taxon>
        <taxon>Chenopodioideae</taxon>
        <taxon>Anserineae</taxon>
        <taxon>Spinacia</taxon>
    </lineage>
</organism>
<dbReference type="PANTHER" id="PTHR10290">
    <property type="entry name" value="DNA TOPOISOMERASE I"/>
    <property type="match status" value="1"/>
</dbReference>
<accession>A0ABM3QG75</accession>
<evidence type="ECO:0000259" key="1">
    <source>
        <dbReference type="Pfam" id="PF02919"/>
    </source>
</evidence>
<evidence type="ECO:0000313" key="3">
    <source>
        <dbReference type="RefSeq" id="XP_056682371.1"/>
    </source>
</evidence>
<dbReference type="Pfam" id="PF02919">
    <property type="entry name" value="Topoisom_I_N"/>
    <property type="match status" value="1"/>
</dbReference>
<evidence type="ECO:0000313" key="2">
    <source>
        <dbReference type="Proteomes" id="UP000813463"/>
    </source>
</evidence>
<dbReference type="GeneID" id="110785274"/>
<feature type="domain" description="DNA topoisomerase I DNA binding eukaryotic-type" evidence="1">
    <location>
        <begin position="3"/>
        <end position="92"/>
    </location>
</feature>
<dbReference type="InterPro" id="IPR051062">
    <property type="entry name" value="Topoisomerase_IB"/>
</dbReference>
<proteinExistence type="predicted"/>
<dbReference type="Proteomes" id="UP000813463">
    <property type="component" value="Chromosome 4"/>
</dbReference>
<dbReference type="InterPro" id="IPR008336">
    <property type="entry name" value="TopoI_DNA-bd_euk"/>
</dbReference>
<gene>
    <name evidence="3" type="primary">LOC110785274</name>
</gene>
<protein>
    <submittedName>
        <fullName evidence="3">DNA topoisomerase 1 beta-like isoform X1</fullName>
    </submittedName>
</protein>
<reference evidence="3" key="2">
    <citation type="submission" date="2025-08" db="UniProtKB">
        <authorList>
            <consortium name="RefSeq"/>
        </authorList>
    </citation>
    <scope>IDENTIFICATION</scope>
    <source>
        <tissue evidence="3">Leaf</tissue>
    </source>
</reference>
<dbReference type="SUPFAM" id="SSF56741">
    <property type="entry name" value="Eukaryotic DNA topoisomerase I, N-terminal DNA-binding fragment"/>
    <property type="match status" value="1"/>
</dbReference>
<dbReference type="InterPro" id="IPR013030">
    <property type="entry name" value="DNA_topo_DNA_db_N_dom2"/>
</dbReference>
<sequence length="116" mass="13632">MVGQEKKEVKEEKLKLEEKYMWAIVDGVKEKVGNFRVEPPGLFRGRGEHPKMGKLKKRIYPRDIPINIGKDAPIQECPIPGQRYMVLRWENDMIIEMTFFVEDQTHNSESCPVRNM</sequence>
<dbReference type="InterPro" id="IPR036202">
    <property type="entry name" value="TopoI_DNA-bd_euk_N_sf"/>
</dbReference>
<name>A0ABM3QG75_SPIOL</name>
<dbReference type="RefSeq" id="XP_056682371.1">
    <property type="nucleotide sequence ID" value="XM_056826393.1"/>
</dbReference>
<dbReference type="PANTHER" id="PTHR10290:SF23">
    <property type="entry name" value="DNA TOPOISOMERASE 1 BETA"/>
    <property type="match status" value="1"/>
</dbReference>
<dbReference type="Gene3D" id="2.170.11.10">
    <property type="entry name" value="DNA Topoisomerase I, domain 2"/>
    <property type="match status" value="1"/>
</dbReference>
<keyword evidence="2" id="KW-1185">Reference proteome</keyword>